<dbReference type="Gene3D" id="3.90.550.10">
    <property type="entry name" value="Spore Coat Polysaccharide Biosynthesis Protein SpsA, Chain A"/>
    <property type="match status" value="1"/>
</dbReference>
<dbReference type="PANTHER" id="PTHR48090:SF7">
    <property type="entry name" value="RFBJ PROTEIN"/>
    <property type="match status" value="1"/>
</dbReference>
<dbReference type="SUPFAM" id="SSF53448">
    <property type="entry name" value="Nucleotide-diphospho-sugar transferases"/>
    <property type="match status" value="1"/>
</dbReference>
<dbReference type="PANTHER" id="PTHR48090">
    <property type="entry name" value="UNDECAPRENYL-PHOSPHATE 4-DEOXY-4-FORMAMIDO-L-ARABINOSE TRANSFERASE-RELATED"/>
    <property type="match status" value="1"/>
</dbReference>
<evidence type="ECO:0000259" key="1">
    <source>
        <dbReference type="Pfam" id="PF00535"/>
    </source>
</evidence>
<protein>
    <submittedName>
        <fullName evidence="2">Glycosyltransferase family 2 protein</fullName>
    </submittedName>
</protein>
<dbReference type="InterPro" id="IPR050256">
    <property type="entry name" value="Glycosyltransferase_2"/>
</dbReference>
<dbReference type="InterPro" id="IPR001173">
    <property type="entry name" value="Glyco_trans_2-like"/>
</dbReference>
<keyword evidence="3" id="KW-1185">Reference proteome</keyword>
<dbReference type="CDD" id="cd04179">
    <property type="entry name" value="DPM_DPG-synthase_like"/>
    <property type="match status" value="1"/>
</dbReference>
<dbReference type="InterPro" id="IPR029044">
    <property type="entry name" value="Nucleotide-diphossugar_trans"/>
</dbReference>
<organism evidence="2 3">
    <name type="scientific">Aquirufa echingensis</name>
    <dbReference type="NCBI Taxonomy" id="3096516"/>
    <lineage>
        <taxon>Bacteria</taxon>
        <taxon>Pseudomonadati</taxon>
        <taxon>Bacteroidota</taxon>
        <taxon>Cytophagia</taxon>
        <taxon>Cytophagales</taxon>
        <taxon>Flectobacillaceae</taxon>
        <taxon>Aquirufa</taxon>
    </lineage>
</organism>
<evidence type="ECO:0000313" key="2">
    <source>
        <dbReference type="EMBL" id="MFD3274936.1"/>
    </source>
</evidence>
<dbReference type="Proteomes" id="UP001598114">
    <property type="component" value="Unassembled WGS sequence"/>
</dbReference>
<comment type="caution">
    <text evidence="2">The sequence shown here is derived from an EMBL/GenBank/DDBJ whole genome shotgun (WGS) entry which is preliminary data.</text>
</comment>
<evidence type="ECO:0000313" key="3">
    <source>
        <dbReference type="Proteomes" id="UP001598114"/>
    </source>
</evidence>
<gene>
    <name evidence="2" type="ORF">SKC38_01690</name>
</gene>
<name>A0ABW6CY97_9BACT</name>
<sequence length="246" mass="28124">MKLSIVLPAYNEEGSIEETLRTLYAKLQEEQIDHEIVVINDNSKDNTLGLLTTIQQTIPSLVVHTNHGPNGFGYAIRYGLERFQGDCVAIMMSDLSDDPADLVAFYRKMVAENLDCVFGSRFIRGGATYDYPKHKYLINRFANTLIRLLLGMSYNDSTNAFKLYKKSTILGLKPFLSAHFNLTIELPLKAIIRGYSYGVLPNSWRNRKAGESNLKIKEMGSRYLFILLYVIIEKYLSRNDYLKREA</sequence>
<dbReference type="Pfam" id="PF00535">
    <property type="entry name" value="Glycos_transf_2"/>
    <property type="match status" value="1"/>
</dbReference>
<dbReference type="RefSeq" id="WP_377974543.1">
    <property type="nucleotide sequence ID" value="NZ_JBBKYA010000001.1"/>
</dbReference>
<feature type="domain" description="Glycosyltransferase 2-like" evidence="1">
    <location>
        <begin position="4"/>
        <end position="167"/>
    </location>
</feature>
<dbReference type="EMBL" id="JBBKYA010000001">
    <property type="protein sequence ID" value="MFD3274936.1"/>
    <property type="molecule type" value="Genomic_DNA"/>
</dbReference>
<accession>A0ABW6CY97</accession>
<proteinExistence type="predicted"/>
<reference evidence="2 3" key="1">
    <citation type="submission" date="2024-03" db="EMBL/GenBank/DDBJ databases">
        <title>Aquirufa genome sequencing.</title>
        <authorList>
            <person name="Pitt A."/>
            <person name="Hahn M.W."/>
        </authorList>
    </citation>
    <scope>NUCLEOTIDE SEQUENCE [LARGE SCALE GENOMIC DNA]</scope>
    <source>
        <strain evidence="2 3">PLAD-142S6K</strain>
    </source>
</reference>